<dbReference type="InterPro" id="IPR014001">
    <property type="entry name" value="Helicase_ATP-bd"/>
</dbReference>
<comment type="caution">
    <text evidence="13">The sequence shown here is derived from an EMBL/GenBank/DDBJ whole genome shotgun (WGS) entry which is preliminary data.</text>
</comment>
<evidence type="ECO:0000259" key="11">
    <source>
        <dbReference type="PROSITE" id="PS51194"/>
    </source>
</evidence>
<accession>A0A660S447</accession>
<dbReference type="SMART" id="SM00487">
    <property type="entry name" value="DEXDc"/>
    <property type="match status" value="1"/>
</dbReference>
<dbReference type="Proteomes" id="UP000282321">
    <property type="component" value="Unassembled WGS sequence"/>
</dbReference>
<dbReference type="CDD" id="cd18787">
    <property type="entry name" value="SF2_C_DEAD"/>
    <property type="match status" value="1"/>
</dbReference>
<dbReference type="InterPro" id="IPR005580">
    <property type="entry name" value="DbpA/CsdA_RNA-bd_dom"/>
</dbReference>
<dbReference type="PROSITE" id="PS51195">
    <property type="entry name" value="Q_MOTIF"/>
    <property type="match status" value="1"/>
</dbReference>
<dbReference type="InterPro" id="IPR011545">
    <property type="entry name" value="DEAD/DEAH_box_helicase_dom"/>
</dbReference>
<dbReference type="GO" id="GO:0005524">
    <property type="term" value="F:ATP binding"/>
    <property type="evidence" value="ECO:0007669"/>
    <property type="project" value="UniProtKB-KW"/>
</dbReference>
<feature type="domain" description="DEAD-box RNA helicase Q" evidence="12">
    <location>
        <begin position="2"/>
        <end position="30"/>
    </location>
</feature>
<dbReference type="InterPro" id="IPR012677">
    <property type="entry name" value="Nucleotide-bd_a/b_plait_sf"/>
</dbReference>
<evidence type="ECO:0000256" key="8">
    <source>
        <dbReference type="PROSITE-ProRule" id="PRU00552"/>
    </source>
</evidence>
<dbReference type="InterPro" id="IPR044742">
    <property type="entry name" value="DEAD/DEAH_RhlB"/>
</dbReference>
<evidence type="ECO:0000313" key="13">
    <source>
        <dbReference type="EMBL" id="RKX64289.1"/>
    </source>
</evidence>
<organism evidence="13 14">
    <name type="scientific">candidate division TA06 bacterium</name>
    <dbReference type="NCBI Taxonomy" id="2250710"/>
    <lineage>
        <taxon>Bacteria</taxon>
        <taxon>Bacteria division TA06</taxon>
    </lineage>
</organism>
<dbReference type="CDD" id="cd00268">
    <property type="entry name" value="DEADc"/>
    <property type="match status" value="1"/>
</dbReference>
<sequence>MKNFSELGLSNKTLSALKKKGFEEPTEIQEQIIPAILETDRDVIGQSRTGTGKTAAFGLPIIDILKRHSGSVKSLILTPTRELAIQVAEEINSLKGKTDLRVEPIYGGQAIGRQLNSLRKGVDIVIGTPGRILDHLRRHSLKLDDLSFLVLDEADEMLDMGFLDDVKEIIEHCPQDRRTMLFSATMPKEVMDIARKYMKDYKIFRITQGDLTVKQTDQIYFEVRKRDKFEALCRIIDVNEDFYGLIFCRTKIDVEEVSNMLIERSYEARGLHGDISQAQREKILNEFKNHKFNVLVATDVAARGIDIQDLTHVVNYALPQDPKSYVHRIGRTGRAGKGGIAITFITPDEYRKLQFIKRKAKTEIRREKLPSVKDVIEIRKSRVMNDIFSIIENDNLNKYYDIAAGLLEKHEPEEIVSALLKYSLRDTLDEEKYREIDSNLVDTTGKTRLFVTQGRKDKLTKRKLIDFIRGKCNVPQSKIEDIKILDNFSFVTLPFGDAEVVLSYFKKGGKRKDLFITKAKGDTPAKKKSKRKHYK</sequence>
<protein>
    <recommendedName>
        <fullName evidence="1">RNA helicase</fullName>
        <ecNumber evidence="1">3.6.4.13</ecNumber>
    </recommendedName>
</protein>
<dbReference type="PANTHER" id="PTHR47963">
    <property type="entry name" value="DEAD-BOX ATP-DEPENDENT RNA HELICASE 47, MITOCHONDRIAL"/>
    <property type="match status" value="1"/>
</dbReference>
<feature type="domain" description="Helicase C-terminal" evidence="11">
    <location>
        <begin position="215"/>
        <end position="376"/>
    </location>
</feature>
<dbReference type="Gene3D" id="3.40.50.300">
    <property type="entry name" value="P-loop containing nucleotide triphosphate hydrolases"/>
    <property type="match status" value="2"/>
</dbReference>
<dbReference type="InterPro" id="IPR027417">
    <property type="entry name" value="P-loop_NTPase"/>
</dbReference>
<evidence type="ECO:0000256" key="6">
    <source>
        <dbReference type="ARBA" id="ARBA00022840"/>
    </source>
</evidence>
<dbReference type="AlphaFoldDB" id="A0A660S447"/>
<dbReference type="Pfam" id="PF00270">
    <property type="entry name" value="DEAD"/>
    <property type="match status" value="1"/>
</dbReference>
<dbReference type="PROSITE" id="PS00039">
    <property type="entry name" value="DEAD_ATP_HELICASE"/>
    <property type="match status" value="1"/>
</dbReference>
<evidence type="ECO:0000256" key="1">
    <source>
        <dbReference type="ARBA" id="ARBA00012552"/>
    </source>
</evidence>
<dbReference type="Pfam" id="PF00271">
    <property type="entry name" value="Helicase_C"/>
    <property type="match status" value="1"/>
</dbReference>
<dbReference type="Pfam" id="PF25399">
    <property type="entry name" value="DeaD_dimer"/>
    <property type="match status" value="1"/>
</dbReference>
<feature type="short sequence motif" description="Q motif" evidence="8">
    <location>
        <begin position="2"/>
        <end position="30"/>
    </location>
</feature>
<evidence type="ECO:0000256" key="9">
    <source>
        <dbReference type="RuleBase" id="RU000492"/>
    </source>
</evidence>
<gene>
    <name evidence="13" type="ORF">DRP44_08545</name>
</gene>
<keyword evidence="3 9" id="KW-0547">Nucleotide-binding</keyword>
<keyword evidence="4 9" id="KW-0378">Hydrolase</keyword>
<evidence type="ECO:0000256" key="3">
    <source>
        <dbReference type="ARBA" id="ARBA00022741"/>
    </source>
</evidence>
<evidence type="ECO:0000256" key="7">
    <source>
        <dbReference type="ARBA" id="ARBA00023016"/>
    </source>
</evidence>
<dbReference type="InterPro" id="IPR057325">
    <property type="entry name" value="DeaD_dimer"/>
</dbReference>
<keyword evidence="5 9" id="KW-0347">Helicase</keyword>
<dbReference type="GO" id="GO:0003723">
    <property type="term" value="F:RNA binding"/>
    <property type="evidence" value="ECO:0007669"/>
    <property type="project" value="TreeGrafter"/>
</dbReference>
<dbReference type="InterPro" id="IPR050547">
    <property type="entry name" value="DEAD_box_RNA_helicases"/>
</dbReference>
<keyword evidence="6 9" id="KW-0067">ATP-binding</keyword>
<feature type="domain" description="Helicase ATP-binding" evidence="10">
    <location>
        <begin position="34"/>
        <end position="204"/>
    </location>
</feature>
<dbReference type="SUPFAM" id="SSF52540">
    <property type="entry name" value="P-loop containing nucleoside triphosphate hydrolases"/>
    <property type="match status" value="1"/>
</dbReference>
<dbReference type="EC" id="3.6.4.13" evidence="1"/>
<keyword evidence="7" id="KW-0346">Stress response</keyword>
<reference evidence="13 14" key="1">
    <citation type="submission" date="2018-06" db="EMBL/GenBank/DDBJ databases">
        <title>Extensive metabolic versatility and redundancy in microbially diverse, dynamic hydrothermal sediments.</title>
        <authorList>
            <person name="Dombrowski N."/>
            <person name="Teske A."/>
            <person name="Baker B.J."/>
        </authorList>
    </citation>
    <scope>NUCLEOTIDE SEQUENCE [LARGE SCALE GENOMIC DNA]</scope>
    <source>
        <strain evidence="13">B35_G9</strain>
    </source>
</reference>
<dbReference type="Gene3D" id="3.30.70.330">
    <property type="match status" value="1"/>
</dbReference>
<name>A0A660S447_UNCT6</name>
<dbReference type="PROSITE" id="PS51192">
    <property type="entry name" value="HELICASE_ATP_BIND_1"/>
    <property type="match status" value="1"/>
</dbReference>
<evidence type="ECO:0000259" key="12">
    <source>
        <dbReference type="PROSITE" id="PS51195"/>
    </source>
</evidence>
<evidence type="ECO:0000256" key="5">
    <source>
        <dbReference type="ARBA" id="ARBA00022806"/>
    </source>
</evidence>
<evidence type="ECO:0000259" key="10">
    <source>
        <dbReference type="PROSITE" id="PS51192"/>
    </source>
</evidence>
<dbReference type="GO" id="GO:0016787">
    <property type="term" value="F:hydrolase activity"/>
    <property type="evidence" value="ECO:0007669"/>
    <property type="project" value="UniProtKB-KW"/>
</dbReference>
<dbReference type="InterPro" id="IPR001650">
    <property type="entry name" value="Helicase_C-like"/>
</dbReference>
<proteinExistence type="inferred from homology"/>
<dbReference type="CDD" id="cd12252">
    <property type="entry name" value="RRM_DbpA"/>
    <property type="match status" value="1"/>
</dbReference>
<dbReference type="EMBL" id="QNBC01000175">
    <property type="protein sequence ID" value="RKX64289.1"/>
    <property type="molecule type" value="Genomic_DNA"/>
</dbReference>
<dbReference type="InterPro" id="IPR014014">
    <property type="entry name" value="RNA_helicase_DEAD_Q_motif"/>
</dbReference>
<dbReference type="InterPro" id="IPR000629">
    <property type="entry name" value="RNA-helicase_DEAD-box_CS"/>
</dbReference>
<comment type="similarity">
    <text evidence="9">Belongs to the DEAD box helicase family.</text>
</comment>
<evidence type="ECO:0000256" key="4">
    <source>
        <dbReference type="ARBA" id="ARBA00022801"/>
    </source>
</evidence>
<evidence type="ECO:0000313" key="14">
    <source>
        <dbReference type="Proteomes" id="UP000282321"/>
    </source>
</evidence>
<evidence type="ECO:0000256" key="2">
    <source>
        <dbReference type="ARBA" id="ARBA00022490"/>
    </source>
</evidence>
<dbReference type="PROSITE" id="PS51194">
    <property type="entry name" value="HELICASE_CTER"/>
    <property type="match status" value="1"/>
</dbReference>
<dbReference type="Pfam" id="PF03880">
    <property type="entry name" value="DbpA"/>
    <property type="match status" value="1"/>
</dbReference>
<dbReference type="SMART" id="SM00490">
    <property type="entry name" value="HELICc"/>
    <property type="match status" value="1"/>
</dbReference>
<dbReference type="GO" id="GO:0003724">
    <property type="term" value="F:RNA helicase activity"/>
    <property type="evidence" value="ECO:0007669"/>
    <property type="project" value="UniProtKB-EC"/>
</dbReference>
<dbReference type="PANTHER" id="PTHR47963:SF8">
    <property type="entry name" value="ATP-DEPENDENT RNA HELICASE DEAD"/>
    <property type="match status" value="1"/>
</dbReference>
<keyword evidence="2" id="KW-0963">Cytoplasm</keyword>